<dbReference type="Proteomes" id="UP000431922">
    <property type="component" value="Unassembled WGS sequence"/>
</dbReference>
<evidence type="ECO:0000256" key="7">
    <source>
        <dbReference type="ARBA" id="ARBA00022777"/>
    </source>
</evidence>
<dbReference type="Gene3D" id="3.30.565.10">
    <property type="entry name" value="Histidine kinase-like ATPase, C-terminal domain"/>
    <property type="match status" value="1"/>
</dbReference>
<dbReference type="GO" id="GO:0004673">
    <property type="term" value="F:protein histidine kinase activity"/>
    <property type="evidence" value="ECO:0007669"/>
    <property type="project" value="UniProtKB-EC"/>
</dbReference>
<evidence type="ECO:0000256" key="5">
    <source>
        <dbReference type="ARBA" id="ARBA00022737"/>
    </source>
</evidence>
<dbReference type="EC" id="2.7.13.3" evidence="2"/>
<dbReference type="PROSITE" id="PS50113">
    <property type="entry name" value="PAC"/>
    <property type="match status" value="1"/>
</dbReference>
<dbReference type="GO" id="GO:0005524">
    <property type="term" value="F:ATP binding"/>
    <property type="evidence" value="ECO:0007669"/>
    <property type="project" value="UniProtKB-KW"/>
</dbReference>
<evidence type="ECO:0000259" key="9">
    <source>
        <dbReference type="PROSITE" id="PS50113"/>
    </source>
</evidence>
<comment type="catalytic activity">
    <reaction evidence="1">
        <text>ATP + protein L-histidine = ADP + protein N-phospho-L-histidine.</text>
        <dbReference type="EC" id="2.7.13.3"/>
    </reaction>
</comment>
<keyword evidence="5" id="KW-0677">Repeat</keyword>
<evidence type="ECO:0000256" key="2">
    <source>
        <dbReference type="ARBA" id="ARBA00012438"/>
    </source>
</evidence>
<dbReference type="Gene3D" id="3.30.450.20">
    <property type="entry name" value="PAS domain"/>
    <property type="match status" value="2"/>
</dbReference>
<dbReference type="Pfam" id="PF08448">
    <property type="entry name" value="PAS_4"/>
    <property type="match status" value="2"/>
</dbReference>
<dbReference type="InterPro" id="IPR011102">
    <property type="entry name" value="Sig_transdc_His_kinase_HWE"/>
</dbReference>
<dbReference type="PANTHER" id="PTHR41523:SF7">
    <property type="entry name" value="HISTIDINE KINASE"/>
    <property type="match status" value="1"/>
</dbReference>
<accession>A0A845B191</accession>
<name>A0A845B191_9SPHN</name>
<evidence type="ECO:0000313" key="11">
    <source>
        <dbReference type="Proteomes" id="UP000431922"/>
    </source>
</evidence>
<keyword evidence="6" id="KW-0547">Nucleotide-binding</keyword>
<dbReference type="OrthoDB" id="136506at2"/>
<keyword evidence="7" id="KW-0418">Kinase</keyword>
<dbReference type="InterPro" id="IPR035965">
    <property type="entry name" value="PAS-like_dom_sf"/>
</dbReference>
<keyword evidence="3" id="KW-0597">Phosphoprotein</keyword>
<keyword evidence="8" id="KW-0067">ATP-binding</keyword>
<dbReference type="InterPro" id="IPR000700">
    <property type="entry name" value="PAS-assoc_C"/>
</dbReference>
<gene>
    <name evidence="10" type="ORF">GRI65_13695</name>
</gene>
<dbReference type="InterPro" id="IPR013656">
    <property type="entry name" value="PAS_4"/>
</dbReference>
<dbReference type="SMART" id="SM00911">
    <property type="entry name" value="HWE_HK"/>
    <property type="match status" value="1"/>
</dbReference>
<protein>
    <recommendedName>
        <fullName evidence="2">histidine kinase</fullName>
        <ecNumber evidence="2">2.7.13.3</ecNumber>
    </recommendedName>
</protein>
<keyword evidence="11" id="KW-1185">Reference proteome</keyword>
<dbReference type="SUPFAM" id="SSF55785">
    <property type="entry name" value="PYP-like sensor domain (PAS domain)"/>
    <property type="match status" value="2"/>
</dbReference>
<dbReference type="Pfam" id="PF07536">
    <property type="entry name" value="HWE_HK"/>
    <property type="match status" value="1"/>
</dbReference>
<evidence type="ECO:0000256" key="1">
    <source>
        <dbReference type="ARBA" id="ARBA00000085"/>
    </source>
</evidence>
<dbReference type="AlphaFoldDB" id="A0A845B191"/>
<evidence type="ECO:0000256" key="4">
    <source>
        <dbReference type="ARBA" id="ARBA00022679"/>
    </source>
</evidence>
<evidence type="ECO:0000313" key="10">
    <source>
        <dbReference type="EMBL" id="MXP45503.1"/>
    </source>
</evidence>
<keyword evidence="4" id="KW-0808">Transferase</keyword>
<sequence length="496" mass="54515">MQDSGADAHTGEMPFPPDSEVGPVVQSLDWSATPLGPIEQWPHSLLAVVRLMLNSKFPMFVAWGEDLTFIYNDAYSPILGAKHPQAMGRPFKEIWGEIWEEILPLIERALAGEASWLEDLPLTMNRHGYDEQTHFTFSYSPVHSETGDIAGMFCTCTETTKKVTAEQEIADQRNRLMMMFEQAPGFMAMLRGPEHVFELANAAYVDLIGRREYLGKPVRSVLPEVEDQGFFDALDAVYETGEPFNARGMPITLTQGPGGTSGERFLDFVYQPVTDARGDVSGIFVEGYDVTERKRAEDHQRLLIDELNHRVKNMLAIVQGIAMQTLKGDAATPAARQAFEQRLGALAATHTLLTRGNWADVSIREVVSASLEPFSEGTGRILMDGPQLEISPKTAITLALALHELATNAAKYGALSNDTGTVTISWQVSDKGGEPRLGFLWTENGGPAVELPARRGFGTRMIERGLAAELDGEVKIEFKPSGVVCSVDAPFGPREE</sequence>
<dbReference type="RefSeq" id="WP_160757088.1">
    <property type="nucleotide sequence ID" value="NZ_WTYL01000003.1"/>
</dbReference>
<evidence type="ECO:0000256" key="6">
    <source>
        <dbReference type="ARBA" id="ARBA00022741"/>
    </source>
</evidence>
<evidence type="ECO:0000256" key="8">
    <source>
        <dbReference type="ARBA" id="ARBA00022840"/>
    </source>
</evidence>
<proteinExistence type="predicted"/>
<comment type="caution">
    <text evidence="10">The sequence shown here is derived from an EMBL/GenBank/DDBJ whole genome shotgun (WGS) entry which is preliminary data.</text>
</comment>
<dbReference type="EMBL" id="WTYL01000003">
    <property type="protein sequence ID" value="MXP45503.1"/>
    <property type="molecule type" value="Genomic_DNA"/>
</dbReference>
<organism evidence="10 11">
    <name type="scientific">Allopontixanthobacter sediminis</name>
    <dbReference type="NCBI Taxonomy" id="1689985"/>
    <lineage>
        <taxon>Bacteria</taxon>
        <taxon>Pseudomonadati</taxon>
        <taxon>Pseudomonadota</taxon>
        <taxon>Alphaproteobacteria</taxon>
        <taxon>Sphingomonadales</taxon>
        <taxon>Erythrobacteraceae</taxon>
        <taxon>Allopontixanthobacter</taxon>
    </lineage>
</organism>
<dbReference type="PANTHER" id="PTHR41523">
    <property type="entry name" value="TWO-COMPONENT SYSTEM SENSOR PROTEIN"/>
    <property type="match status" value="1"/>
</dbReference>
<reference evidence="10 11" key="1">
    <citation type="submission" date="2019-12" db="EMBL/GenBank/DDBJ databases">
        <title>Genomic-based taxomic classification of the family Erythrobacteraceae.</title>
        <authorList>
            <person name="Xu L."/>
        </authorList>
    </citation>
    <scope>NUCLEOTIDE SEQUENCE [LARGE SCALE GENOMIC DNA]</scope>
    <source>
        <strain evidence="10 11">KCTC 42453</strain>
    </source>
</reference>
<feature type="domain" description="PAC" evidence="9">
    <location>
        <begin position="247"/>
        <end position="302"/>
    </location>
</feature>
<evidence type="ECO:0000256" key="3">
    <source>
        <dbReference type="ARBA" id="ARBA00022553"/>
    </source>
</evidence>
<dbReference type="InterPro" id="IPR036890">
    <property type="entry name" value="HATPase_C_sf"/>
</dbReference>